<keyword evidence="5" id="KW-0812">Transmembrane</keyword>
<keyword evidence="3" id="KW-0902">Two-component regulatory system</keyword>
<dbReference type="Pfam" id="PF02518">
    <property type="entry name" value="HATPase_c"/>
    <property type="match status" value="1"/>
</dbReference>
<feature type="transmembrane region" description="Helical" evidence="5">
    <location>
        <begin position="84"/>
        <end position="107"/>
    </location>
</feature>
<keyword evidence="5" id="KW-0472">Membrane</keyword>
<organism evidence="7 8">
    <name type="scientific">Actinoplanes missouriensis (strain ATCC 14538 / DSM 43046 / CBS 188.64 / JCM 3121 / NBRC 102363 / NCIMB 12654 / NRRL B-3342 / UNCC 431)</name>
    <dbReference type="NCBI Taxonomy" id="512565"/>
    <lineage>
        <taxon>Bacteria</taxon>
        <taxon>Bacillati</taxon>
        <taxon>Actinomycetota</taxon>
        <taxon>Actinomycetes</taxon>
        <taxon>Micromonosporales</taxon>
        <taxon>Micromonosporaceae</taxon>
        <taxon>Actinoplanes</taxon>
    </lineage>
</organism>
<proteinExistence type="predicted"/>
<feature type="transmembrane region" description="Helical" evidence="5">
    <location>
        <begin position="55"/>
        <end position="78"/>
    </location>
</feature>
<dbReference type="InterPro" id="IPR050482">
    <property type="entry name" value="Sensor_HK_TwoCompSys"/>
</dbReference>
<dbReference type="AlphaFoldDB" id="I0HFQ1"/>
<gene>
    <name evidence="7" type="ordered locus">AMIS_66180</name>
</gene>
<dbReference type="PANTHER" id="PTHR24421">
    <property type="entry name" value="NITRATE/NITRITE SENSOR PROTEIN NARX-RELATED"/>
    <property type="match status" value="1"/>
</dbReference>
<feature type="coiled-coil region" evidence="4">
    <location>
        <begin position="152"/>
        <end position="182"/>
    </location>
</feature>
<dbReference type="InterPro" id="IPR011712">
    <property type="entry name" value="Sig_transdc_His_kin_sub3_dim/P"/>
</dbReference>
<accession>I0HFQ1</accession>
<dbReference type="InterPro" id="IPR036890">
    <property type="entry name" value="HATPase_C_sf"/>
</dbReference>
<dbReference type="GO" id="GO:0046983">
    <property type="term" value="F:protein dimerization activity"/>
    <property type="evidence" value="ECO:0007669"/>
    <property type="project" value="InterPro"/>
</dbReference>
<dbReference type="PIRSF" id="PIRSF037434">
    <property type="entry name" value="STHK_ChrS"/>
    <property type="match status" value="1"/>
</dbReference>
<keyword evidence="4" id="KW-0175">Coiled coil</keyword>
<keyword evidence="8" id="KW-1185">Reference proteome</keyword>
<evidence type="ECO:0000256" key="3">
    <source>
        <dbReference type="ARBA" id="ARBA00023012"/>
    </source>
</evidence>
<feature type="domain" description="Histidine kinase/HSP90-like ATPase" evidence="6">
    <location>
        <begin position="280"/>
        <end position="401"/>
    </location>
</feature>
<dbReference type="Pfam" id="PF07730">
    <property type="entry name" value="HisKA_3"/>
    <property type="match status" value="1"/>
</dbReference>
<protein>
    <submittedName>
        <fullName evidence="7">Putative two-component system sensor kinase</fullName>
    </submittedName>
</protein>
<dbReference type="EMBL" id="AP012319">
    <property type="protein sequence ID" value="BAL91838.1"/>
    <property type="molecule type" value="Genomic_DNA"/>
</dbReference>
<evidence type="ECO:0000256" key="2">
    <source>
        <dbReference type="ARBA" id="ARBA00022777"/>
    </source>
</evidence>
<evidence type="ECO:0000256" key="5">
    <source>
        <dbReference type="SAM" id="Phobius"/>
    </source>
</evidence>
<dbReference type="Gene3D" id="3.30.565.10">
    <property type="entry name" value="Histidine kinase-like ATPase, C-terminal domain"/>
    <property type="match status" value="1"/>
</dbReference>
<name>I0HFQ1_ACTM4</name>
<keyword evidence="1" id="KW-0808">Transferase</keyword>
<dbReference type="SMART" id="SM00387">
    <property type="entry name" value="HATPase_c"/>
    <property type="match status" value="1"/>
</dbReference>
<dbReference type="KEGG" id="ams:AMIS_66180"/>
<sequence>MIAAAVLAAVVIVDGFSSLERGVALAALTAMIVLHVVIGRPLILRDYPDNTSRVVLLVQLTLFAIAIFAVPLSTWLMFAVIPLIFQMVTVRLAIVLIVVTNLVPPVADLLNDPEGSVGLDLVIAAISTGAGICMGLWIMRALAQSDERAALIVELEASRAALEASRAELARLSHEAGAAAERNRLAGEIHDTLAQGFTSIITLVQAADPQLADERLALAVRTARENLAESRALIAALSPAALASASLPEAVRRQAARFSEEAGVPSTVRVTGEPRDLPTRVEVVLLRAAQEALTNVRRHAGATEVGVVLAYAASSVRLVVRDDGRGFDPAGVRSAGGGGFGLSNIRARAAQVGGQVAVRSGGPGAAAAVGGAAVGGSAVGGAAMGDAAAVSGTIIELEIPA</sequence>
<dbReference type="GO" id="GO:0016020">
    <property type="term" value="C:membrane"/>
    <property type="evidence" value="ECO:0007669"/>
    <property type="project" value="InterPro"/>
</dbReference>
<keyword evidence="5" id="KW-1133">Transmembrane helix</keyword>
<feature type="transmembrane region" description="Helical" evidence="5">
    <location>
        <begin position="119"/>
        <end position="139"/>
    </location>
</feature>
<dbReference type="STRING" id="512565.AMIS_66180"/>
<dbReference type="PATRIC" id="fig|512565.3.peg.6622"/>
<dbReference type="GO" id="GO:0000155">
    <property type="term" value="F:phosphorelay sensor kinase activity"/>
    <property type="evidence" value="ECO:0007669"/>
    <property type="project" value="InterPro"/>
</dbReference>
<dbReference type="CDD" id="cd16917">
    <property type="entry name" value="HATPase_UhpB-NarQ-NarX-like"/>
    <property type="match status" value="1"/>
</dbReference>
<evidence type="ECO:0000256" key="4">
    <source>
        <dbReference type="SAM" id="Coils"/>
    </source>
</evidence>
<evidence type="ECO:0000259" key="6">
    <source>
        <dbReference type="SMART" id="SM00387"/>
    </source>
</evidence>
<evidence type="ECO:0000313" key="8">
    <source>
        <dbReference type="Proteomes" id="UP000007882"/>
    </source>
</evidence>
<dbReference type="SUPFAM" id="SSF55874">
    <property type="entry name" value="ATPase domain of HSP90 chaperone/DNA topoisomerase II/histidine kinase"/>
    <property type="match status" value="1"/>
</dbReference>
<dbReference type="Gene3D" id="1.20.5.1930">
    <property type="match status" value="1"/>
</dbReference>
<feature type="transmembrane region" description="Helical" evidence="5">
    <location>
        <begin position="25"/>
        <end position="43"/>
    </location>
</feature>
<dbReference type="HOGENOM" id="CLU_000445_20_15_11"/>
<evidence type="ECO:0000313" key="7">
    <source>
        <dbReference type="EMBL" id="BAL91838.1"/>
    </source>
</evidence>
<reference evidence="7 8" key="1">
    <citation type="submission" date="2012-02" db="EMBL/GenBank/DDBJ databases">
        <title>Complete genome sequence of Actinoplanes missouriensis 431 (= NBRC 102363).</title>
        <authorList>
            <person name="Ohnishi Y."/>
            <person name="Ishikawa J."/>
            <person name="Sekine M."/>
            <person name="Hosoyama A."/>
            <person name="Harada T."/>
            <person name="Narita H."/>
            <person name="Hata T."/>
            <person name="Konno Y."/>
            <person name="Tutikane K."/>
            <person name="Fujita N."/>
            <person name="Horinouchi S."/>
            <person name="Hayakawa M."/>
        </authorList>
    </citation>
    <scope>NUCLEOTIDE SEQUENCE [LARGE SCALE GENOMIC DNA]</scope>
    <source>
        <strain evidence="8">ATCC 14538 / DSM 43046 / CBS 188.64 / JCM 3121 / NBRC 102363 / NCIMB 12654 / NRRL B-3342 / UNCC 431</strain>
    </source>
</reference>
<dbReference type="InterPro" id="IPR003594">
    <property type="entry name" value="HATPase_dom"/>
</dbReference>
<dbReference type="PANTHER" id="PTHR24421:SF62">
    <property type="entry name" value="SENSORY TRANSDUCTION HISTIDINE KINASE"/>
    <property type="match status" value="1"/>
</dbReference>
<evidence type="ECO:0000256" key="1">
    <source>
        <dbReference type="ARBA" id="ARBA00022679"/>
    </source>
</evidence>
<dbReference type="InterPro" id="IPR017205">
    <property type="entry name" value="Sig_transdc_His_kinase_ChrS"/>
</dbReference>
<keyword evidence="2 7" id="KW-0418">Kinase</keyword>
<dbReference type="eggNOG" id="COG4585">
    <property type="taxonomic scope" value="Bacteria"/>
</dbReference>
<dbReference type="Proteomes" id="UP000007882">
    <property type="component" value="Chromosome"/>
</dbReference>